<dbReference type="AlphaFoldDB" id="A0A075HCS7"/>
<reference evidence="1" key="1">
    <citation type="journal article" date="2014" name="Genome Biol. Evol.">
        <title>Pangenome evidence for extensive interdomain horizontal transfer affecting lineage core and shell genes in uncultured planktonic thaumarchaeota and euryarchaeota.</title>
        <authorList>
            <person name="Deschamps P."/>
            <person name="Zivanovic Y."/>
            <person name="Moreira D."/>
            <person name="Rodriguez-Valera F."/>
            <person name="Lopez-Garcia P."/>
        </authorList>
    </citation>
    <scope>NUCLEOTIDE SEQUENCE</scope>
</reference>
<dbReference type="EMBL" id="KF900981">
    <property type="protein sequence ID" value="AIF13709.1"/>
    <property type="molecule type" value="Genomic_DNA"/>
</dbReference>
<proteinExistence type="predicted"/>
<evidence type="ECO:0000313" key="1">
    <source>
        <dbReference type="EMBL" id="AIF13709.1"/>
    </source>
</evidence>
<sequence>MDSTEVFQASAEVRTEVDLDAGAGGNGWCGKVTPDGFTDHIGPVSHTIEPNPALEFEQVVFWNPKRYHRALTCHSAFLLSLQVGWGVLNVMQLKYK</sequence>
<name>A0A075HCS7_9EURY</name>
<organism evidence="1">
    <name type="scientific">uncultured marine group II/III euryarchaeote KM3_63_E12</name>
    <dbReference type="NCBI Taxonomy" id="1456477"/>
    <lineage>
        <taxon>Archaea</taxon>
        <taxon>Methanobacteriati</taxon>
        <taxon>Methanobacteriota</taxon>
        <taxon>environmental samples</taxon>
    </lineage>
</organism>
<accession>A0A075HCS7</accession>
<protein>
    <submittedName>
        <fullName evidence="1">Uncharacterized protein</fullName>
    </submittedName>
</protein>